<dbReference type="Gene3D" id="3.90.640.10">
    <property type="entry name" value="Actin, Chain A, domain 4"/>
    <property type="match status" value="1"/>
</dbReference>
<keyword evidence="4" id="KW-0067">ATP-binding</keyword>
<dbReference type="Gene3D" id="1.20.1270.10">
    <property type="match status" value="1"/>
</dbReference>
<evidence type="ECO:0000256" key="4">
    <source>
        <dbReference type="ARBA" id="ARBA00022840"/>
    </source>
</evidence>
<keyword evidence="5" id="KW-0143">Chaperone</keyword>
<dbReference type="GO" id="GO:0034663">
    <property type="term" value="C:endoplasmic reticulum chaperone complex"/>
    <property type="evidence" value="ECO:0007669"/>
    <property type="project" value="TreeGrafter"/>
</dbReference>
<evidence type="ECO:0000256" key="3">
    <source>
        <dbReference type="ARBA" id="ARBA00022741"/>
    </source>
</evidence>
<dbReference type="PROSITE" id="PS00329">
    <property type="entry name" value="HSP70_2"/>
    <property type="match status" value="1"/>
</dbReference>
<evidence type="ECO:0000256" key="5">
    <source>
        <dbReference type="ARBA" id="ARBA00023186"/>
    </source>
</evidence>
<dbReference type="GO" id="GO:0140662">
    <property type="term" value="F:ATP-dependent protein folding chaperone"/>
    <property type="evidence" value="ECO:0007669"/>
    <property type="project" value="InterPro"/>
</dbReference>
<evidence type="ECO:0000313" key="9">
    <source>
        <dbReference type="Proteomes" id="UP001217754"/>
    </source>
</evidence>
<dbReference type="InterPro" id="IPR018181">
    <property type="entry name" value="Heat_shock_70_CS"/>
</dbReference>
<dbReference type="Gene3D" id="3.30.30.30">
    <property type="match status" value="1"/>
</dbReference>
<dbReference type="PANTHER" id="PTHR45639:SF3">
    <property type="entry name" value="HYPOXIA UP-REGULATED PROTEIN 1"/>
    <property type="match status" value="1"/>
</dbReference>
<dbReference type="EMBL" id="CP119965">
    <property type="protein sequence ID" value="WFD41077.1"/>
    <property type="molecule type" value="Genomic_DNA"/>
</dbReference>
<dbReference type="SUPFAM" id="SSF100934">
    <property type="entry name" value="Heat shock protein 70kD (HSP70), C-terminal subdomain"/>
    <property type="match status" value="1"/>
</dbReference>
<dbReference type="GO" id="GO:0005788">
    <property type="term" value="C:endoplasmic reticulum lumen"/>
    <property type="evidence" value="ECO:0007669"/>
    <property type="project" value="UniProtKB-SubCell"/>
</dbReference>
<dbReference type="SUPFAM" id="SSF53067">
    <property type="entry name" value="Actin-like ATPase domain"/>
    <property type="match status" value="2"/>
</dbReference>
<dbReference type="RefSeq" id="XP_060123974.1">
    <property type="nucleotide sequence ID" value="XM_060267991.1"/>
</dbReference>
<dbReference type="PRINTS" id="PR00301">
    <property type="entry name" value="HEATSHOCK70"/>
</dbReference>
<dbReference type="InterPro" id="IPR013126">
    <property type="entry name" value="Hsp_70_fam"/>
</dbReference>
<dbReference type="Gene3D" id="3.30.420.40">
    <property type="match status" value="2"/>
</dbReference>
<keyword evidence="3" id="KW-0547">Nucleotide-binding</keyword>
<accession>A0AAF0FA15</accession>
<feature type="compositionally biased region" description="Basic residues" evidence="6">
    <location>
        <begin position="832"/>
        <end position="845"/>
    </location>
</feature>
<dbReference type="GeneID" id="85227721"/>
<protein>
    <submittedName>
        <fullName evidence="8">Lumenal Hsp70 protein</fullName>
    </submittedName>
</protein>
<evidence type="ECO:0000256" key="2">
    <source>
        <dbReference type="ARBA" id="ARBA00022729"/>
    </source>
</evidence>
<dbReference type="GO" id="GO:0030968">
    <property type="term" value="P:endoplasmic reticulum unfolded protein response"/>
    <property type="evidence" value="ECO:0007669"/>
    <property type="project" value="TreeGrafter"/>
</dbReference>
<feature type="chain" id="PRO_5042088722" evidence="7">
    <location>
        <begin position="28"/>
        <end position="893"/>
    </location>
</feature>
<dbReference type="PANTHER" id="PTHR45639">
    <property type="entry name" value="HSC70CB, ISOFORM G-RELATED"/>
    <property type="match status" value="1"/>
</dbReference>
<dbReference type="Pfam" id="PF00012">
    <property type="entry name" value="HSP70"/>
    <property type="match status" value="1"/>
</dbReference>
<sequence length="893" mass="96131">MRPFPTGVLTVLVYAAFAVFLAPPAAAIGVVSIDYGTEWIKAALVKPGMPFDVVLSRDSKRKVQASAAFKGKVPADGNLARQERLLGSDAYAYASRDPLQSFHAAKLLLGQSCNASFPRAVEMYRDVFGNDVVPLSWNSTGSSCVLRPSPESEAFWRPEEIVGMELDHIRELAEDTAGEMLSIGVVAGSQGYFGAQRGLDTVITVPIFFTALERQALMDSALLAGFRPHMISDGAAAAVNYVQSRSFPKPERHIFFDVGSGASRASLVELSEKPAPEAKGKVLTDVRVVDAAWEREAGGLALDMLVRDLLVEQFDKQHGAAIQGSVKSDKRAMARLLREANRVKHVLSANAAAVSNVESLTHDIDFRASIEREAFEAAMKSAGLLDRITSPLTELLQRTKRTMNDIDSVVLIGGSTRVPAVHAALRAAGIPDAKLAVNVNADEAAVMGAAAYGATMQPSLRMKQVSVTDGNMYAVDMSDVSTQQHTTIFPAGPREHEQFHYEVEGADEDFGVTLSYAPESLARLPNGEQGPLMHVQLEGISAVLGELRAANELKNVDVLVNATISTSPPGVYTVHNANLKVTPKTTVAGALKNFFKLSDEPAANATNATEPISSEKVESLTLDTRYLTRSVPLAGTDKLKSLERLRLIVHEAKQRVLKDTASNQLEATLYQARELLDDATFAPSVAASERKSILAGADKTAEYLAGAVEDASADEVQKRLRELHKLLEPAKRRVEQAAKRPAATTALRATLDEGTAFIQEAKANLTEALKASAASKYTAAELDSLTSQLDKDRKWLDDGERAQASRKADQDAVLLAEDMDRRAKKVRDALTRLRRRRIPKTRPKKKESASASATESPTESATATGSATESATESPASSTSTSATPEVPIHEDL</sequence>
<dbReference type="CDD" id="cd10230">
    <property type="entry name" value="ASKHA_NBD_HSP70_HYOU1"/>
    <property type="match status" value="1"/>
</dbReference>
<reference evidence="8" key="1">
    <citation type="submission" date="2023-03" db="EMBL/GenBank/DDBJ databases">
        <title>Mating type loci evolution in Malassezia.</title>
        <authorList>
            <person name="Coelho M.A."/>
        </authorList>
    </citation>
    <scope>NUCLEOTIDE SEQUENCE</scope>
    <source>
        <strain evidence="8">CBS 9431</strain>
    </source>
</reference>
<dbReference type="AlphaFoldDB" id="A0AAF0FA15"/>
<dbReference type="GO" id="GO:0005524">
    <property type="term" value="F:ATP binding"/>
    <property type="evidence" value="ECO:0007669"/>
    <property type="project" value="UniProtKB-KW"/>
</dbReference>
<name>A0AAF0FA15_9BASI</name>
<feature type="region of interest" description="Disordered" evidence="6">
    <location>
        <begin position="826"/>
        <end position="893"/>
    </location>
</feature>
<proteinExistence type="predicted"/>
<dbReference type="InterPro" id="IPR029048">
    <property type="entry name" value="HSP70_C_sf"/>
</dbReference>
<feature type="compositionally biased region" description="Low complexity" evidence="6">
    <location>
        <begin position="849"/>
        <end position="886"/>
    </location>
</feature>
<feature type="signal peptide" evidence="7">
    <location>
        <begin position="1"/>
        <end position="27"/>
    </location>
</feature>
<dbReference type="Proteomes" id="UP001217754">
    <property type="component" value="Chromosome 8"/>
</dbReference>
<keyword evidence="2 7" id="KW-0732">Signal</keyword>
<keyword evidence="9" id="KW-1185">Reference proteome</keyword>
<gene>
    <name evidence="8" type="primary">LHS1</name>
    <name evidence="8" type="ORF">MJAP1_004070</name>
</gene>
<evidence type="ECO:0000256" key="6">
    <source>
        <dbReference type="SAM" id="MobiDB-lite"/>
    </source>
</evidence>
<evidence type="ECO:0000256" key="7">
    <source>
        <dbReference type="SAM" id="SignalP"/>
    </source>
</evidence>
<dbReference type="PROSITE" id="PS01036">
    <property type="entry name" value="HSP70_3"/>
    <property type="match status" value="1"/>
</dbReference>
<dbReference type="FunFam" id="3.90.640.10:FF:000004">
    <property type="entry name" value="Heat shock 70 kDa protein 4"/>
    <property type="match status" value="1"/>
</dbReference>
<evidence type="ECO:0000256" key="1">
    <source>
        <dbReference type="ARBA" id="ARBA00004319"/>
    </source>
</evidence>
<dbReference type="InterPro" id="IPR043129">
    <property type="entry name" value="ATPase_NBD"/>
</dbReference>
<organism evidence="8 9">
    <name type="scientific">Malassezia japonica</name>
    <dbReference type="NCBI Taxonomy" id="223818"/>
    <lineage>
        <taxon>Eukaryota</taxon>
        <taxon>Fungi</taxon>
        <taxon>Dikarya</taxon>
        <taxon>Basidiomycota</taxon>
        <taxon>Ustilaginomycotina</taxon>
        <taxon>Malasseziomycetes</taxon>
        <taxon>Malasseziales</taxon>
        <taxon>Malasseziaceae</taxon>
        <taxon>Malassezia</taxon>
    </lineage>
</organism>
<comment type="subcellular location">
    <subcellularLocation>
        <location evidence="1">Endoplasmic reticulum lumen</location>
    </subcellularLocation>
</comment>
<evidence type="ECO:0000313" key="8">
    <source>
        <dbReference type="EMBL" id="WFD41077.1"/>
    </source>
</evidence>